<reference evidence="2" key="1">
    <citation type="journal article" date="2021" name="Proc. Natl. Acad. Sci. U.S.A.">
        <title>A Catalog of Tens of Thousands of Viruses from Human Metagenomes Reveals Hidden Associations with Chronic Diseases.</title>
        <authorList>
            <person name="Tisza M.J."/>
            <person name="Buck C.B."/>
        </authorList>
    </citation>
    <scope>NUCLEOTIDE SEQUENCE</scope>
    <source>
        <strain evidence="2">CtJ3t72</strain>
    </source>
</reference>
<organism evidence="2">
    <name type="scientific">Siphoviridae sp. ctJ3t72</name>
    <dbReference type="NCBI Taxonomy" id="2826240"/>
    <lineage>
        <taxon>Viruses</taxon>
        <taxon>Duplodnaviria</taxon>
        <taxon>Heunggongvirae</taxon>
        <taxon>Uroviricota</taxon>
        <taxon>Caudoviricetes</taxon>
    </lineage>
</organism>
<evidence type="ECO:0000256" key="1">
    <source>
        <dbReference type="SAM" id="Coils"/>
    </source>
</evidence>
<name>A0A8S5QP89_9CAUD</name>
<evidence type="ECO:0008006" key="3">
    <source>
        <dbReference type="Google" id="ProtNLM"/>
    </source>
</evidence>
<feature type="coiled-coil region" evidence="1">
    <location>
        <begin position="40"/>
        <end position="67"/>
    </location>
</feature>
<dbReference type="EMBL" id="BK015698">
    <property type="protein sequence ID" value="DAE20619.1"/>
    <property type="molecule type" value="Genomic_DNA"/>
</dbReference>
<protein>
    <recommendedName>
        <fullName evidence="3">Lysis protein</fullName>
    </recommendedName>
</protein>
<proteinExistence type="predicted"/>
<sequence length="177" mass="20047">MLSRIYAVIAIAVASALFTFTVTQRYYVEKIERIYAEADAKAKADDLQNLQKQRATEQLQLNVLNSIESEALTEHEEINSKFSAFTFSADRYSLQHRNSNGDGAPALSDTTTAARKISERCDCGRLGQTYNRLKRTCGILAKERDEIAVDRNELVRLYNQVRATYGNETENRVQEGK</sequence>
<evidence type="ECO:0000313" key="2">
    <source>
        <dbReference type="EMBL" id="DAE20619.1"/>
    </source>
</evidence>
<accession>A0A8S5QP89</accession>
<keyword evidence="1" id="KW-0175">Coiled coil</keyword>